<dbReference type="AlphaFoldDB" id="A0A8H7S1Y8"/>
<evidence type="ECO:0000256" key="1">
    <source>
        <dbReference type="SAM" id="MobiDB-lite"/>
    </source>
</evidence>
<name>A0A8H7S1Y8_9FUNG</name>
<sequence length="235" mass="26060">MAVEDQRALNCIFLIDGLECEASSRLQYGFDEEEWGAMLEEVKELYPVRSLNDDVVKTIFKFAEAGDTDFGRCRSIIKKIPDDIIGDDNSCIELSMYNILESYKPNSSNKAGKQESSFSIDSVYPVFLPFIDETETTTRCGTDGQAQGSSERRNSVGSSKSTGRFSDLPVNFSFGSMPEQGLVIVEIKPVEKVKNGSRPDFAKLANEMKDALDKMVRDGMDDEDITVLGVLIEGN</sequence>
<accession>A0A8H7S1Y8</accession>
<feature type="region of interest" description="Disordered" evidence="1">
    <location>
        <begin position="138"/>
        <end position="162"/>
    </location>
</feature>
<evidence type="ECO:0000313" key="2">
    <source>
        <dbReference type="EMBL" id="KAG2221185.1"/>
    </source>
</evidence>
<keyword evidence="3" id="KW-1185">Reference proteome</keyword>
<comment type="caution">
    <text evidence="2">The sequence shown here is derived from an EMBL/GenBank/DDBJ whole genome shotgun (WGS) entry which is preliminary data.</text>
</comment>
<organism evidence="2 3">
    <name type="scientific">Circinella minor</name>
    <dbReference type="NCBI Taxonomy" id="1195481"/>
    <lineage>
        <taxon>Eukaryota</taxon>
        <taxon>Fungi</taxon>
        <taxon>Fungi incertae sedis</taxon>
        <taxon>Mucoromycota</taxon>
        <taxon>Mucoromycotina</taxon>
        <taxon>Mucoromycetes</taxon>
        <taxon>Mucorales</taxon>
        <taxon>Lichtheimiaceae</taxon>
        <taxon>Circinella</taxon>
    </lineage>
</organism>
<evidence type="ECO:0000313" key="3">
    <source>
        <dbReference type="Proteomes" id="UP000646827"/>
    </source>
</evidence>
<dbReference type="Proteomes" id="UP000646827">
    <property type="component" value="Unassembled WGS sequence"/>
</dbReference>
<dbReference type="OrthoDB" id="2281467at2759"/>
<protein>
    <submittedName>
        <fullName evidence="2">Uncharacterized protein</fullName>
    </submittedName>
</protein>
<proteinExistence type="predicted"/>
<dbReference type="EMBL" id="JAEPRB010000117">
    <property type="protein sequence ID" value="KAG2221185.1"/>
    <property type="molecule type" value="Genomic_DNA"/>
</dbReference>
<gene>
    <name evidence="2" type="ORF">INT45_007762</name>
</gene>
<reference evidence="2 3" key="1">
    <citation type="submission" date="2020-12" db="EMBL/GenBank/DDBJ databases">
        <title>Metabolic potential, ecology and presence of endohyphal bacteria is reflected in genomic diversity of Mucoromycotina.</title>
        <authorList>
            <person name="Muszewska A."/>
            <person name="Okrasinska A."/>
            <person name="Steczkiewicz K."/>
            <person name="Drgas O."/>
            <person name="Orlowska M."/>
            <person name="Perlinska-Lenart U."/>
            <person name="Aleksandrzak-Piekarczyk T."/>
            <person name="Szatraj K."/>
            <person name="Zielenkiewicz U."/>
            <person name="Pilsyk S."/>
            <person name="Malc E."/>
            <person name="Mieczkowski P."/>
            <person name="Kruszewska J.S."/>
            <person name="Biernat P."/>
            <person name="Pawlowska J."/>
        </authorList>
    </citation>
    <scope>NUCLEOTIDE SEQUENCE [LARGE SCALE GENOMIC DNA]</scope>
    <source>
        <strain evidence="2 3">CBS 142.35</strain>
    </source>
</reference>